<dbReference type="HAMAP" id="MF_00652">
    <property type="entry name" value="UPF0246"/>
    <property type="match status" value="1"/>
</dbReference>
<sequence length="242" mass="27844">MYTEAAVPAWTEPQFQSVADELAQAMAALPVEELERQLDCSRKLAAENALRYRHFFTAPKLPALLAYNGQAYKHLKAATLSDEALQFAQQHLWITCFLYGLLRPMDGIVPYRMEHCVTLEVTNGCPVNRFWKEKLTDVLIDSVRADDGVLVHLSTEEYEHLFDWKRVCREVKVIQPLFYVRQPNGRLKVQAVWAKSCRGAMVRFLLEQCATAPEALQRFSYEGFTFRPELGEEGFPHFVREA</sequence>
<accession>J9GY96</accession>
<dbReference type="GO" id="GO:0033194">
    <property type="term" value="P:response to hydroperoxide"/>
    <property type="evidence" value="ECO:0007669"/>
    <property type="project" value="TreeGrafter"/>
</dbReference>
<dbReference type="Pfam" id="PF03883">
    <property type="entry name" value="H2O2_YaaD"/>
    <property type="match status" value="1"/>
</dbReference>
<proteinExistence type="inferred from homology"/>
<protein>
    <submittedName>
        <fullName evidence="1">YaaA protein</fullName>
    </submittedName>
</protein>
<evidence type="ECO:0000313" key="1">
    <source>
        <dbReference type="EMBL" id="EJX05790.1"/>
    </source>
</evidence>
<organism evidence="1">
    <name type="scientific">gut metagenome</name>
    <dbReference type="NCBI Taxonomy" id="749906"/>
    <lineage>
        <taxon>unclassified sequences</taxon>
        <taxon>metagenomes</taxon>
        <taxon>organismal metagenomes</taxon>
    </lineage>
</organism>
<comment type="caution">
    <text evidence="1">The sequence shown here is derived from an EMBL/GenBank/DDBJ whole genome shotgun (WGS) entry which is preliminary data.</text>
</comment>
<dbReference type="EMBL" id="AMCI01001361">
    <property type="protein sequence ID" value="EJX05790.1"/>
    <property type="molecule type" value="Genomic_DNA"/>
</dbReference>
<dbReference type="AlphaFoldDB" id="J9GY96"/>
<reference evidence="1" key="1">
    <citation type="journal article" date="2012" name="PLoS ONE">
        <title>Gene sets for utilization of primary and secondary nutrition supplies in the distal gut of endangered iberian lynx.</title>
        <authorList>
            <person name="Alcaide M."/>
            <person name="Messina E."/>
            <person name="Richter M."/>
            <person name="Bargiela R."/>
            <person name="Peplies J."/>
            <person name="Huws S.A."/>
            <person name="Newbold C.J."/>
            <person name="Golyshin P.N."/>
            <person name="Simon M.A."/>
            <person name="Lopez G."/>
            <person name="Yakimov M.M."/>
            <person name="Ferrer M."/>
        </authorList>
    </citation>
    <scope>NUCLEOTIDE SEQUENCE</scope>
</reference>
<gene>
    <name evidence="1" type="ORF">EVA_06105</name>
</gene>
<dbReference type="GO" id="GO:0005829">
    <property type="term" value="C:cytosol"/>
    <property type="evidence" value="ECO:0007669"/>
    <property type="project" value="TreeGrafter"/>
</dbReference>
<dbReference type="PANTHER" id="PTHR30283">
    <property type="entry name" value="PEROXIDE STRESS RESPONSE PROTEIN YAAA"/>
    <property type="match status" value="1"/>
</dbReference>
<name>J9GY96_9ZZZZ</name>
<dbReference type="InterPro" id="IPR005583">
    <property type="entry name" value="YaaA"/>
</dbReference>
<dbReference type="PANTHER" id="PTHR30283:SF4">
    <property type="entry name" value="PEROXIDE STRESS RESISTANCE PROTEIN YAAA"/>
    <property type="match status" value="1"/>
</dbReference>